<gene>
    <name evidence="1" type="ORF">B5F97_16980</name>
</gene>
<proteinExistence type="predicted"/>
<organism evidence="1 2">
    <name type="scientific">Bacteroides clarus</name>
    <dbReference type="NCBI Taxonomy" id="626929"/>
    <lineage>
        <taxon>Bacteria</taxon>
        <taxon>Pseudomonadati</taxon>
        <taxon>Bacteroidota</taxon>
        <taxon>Bacteroidia</taxon>
        <taxon>Bacteroidales</taxon>
        <taxon>Bacteroidaceae</taxon>
        <taxon>Bacteroides</taxon>
    </lineage>
</organism>
<reference evidence="2" key="1">
    <citation type="submission" date="2017-04" db="EMBL/GenBank/DDBJ databases">
        <title>Function of individual gut microbiota members based on whole genome sequencing of pure cultures obtained from chicken caecum.</title>
        <authorList>
            <person name="Medvecky M."/>
            <person name="Cejkova D."/>
            <person name="Polansky O."/>
            <person name="Karasova D."/>
            <person name="Kubasova T."/>
            <person name="Cizek A."/>
            <person name="Rychlik I."/>
        </authorList>
    </citation>
    <scope>NUCLEOTIDE SEQUENCE [LARGE SCALE GENOMIC DNA]</scope>
    <source>
        <strain evidence="2">An43</strain>
    </source>
</reference>
<dbReference type="Proteomes" id="UP000195386">
    <property type="component" value="Unassembled WGS sequence"/>
</dbReference>
<accession>A0A1Y3YLC6</accession>
<sequence>MKKINKNKEKRLLNFMQELSWVFDSFKDVNFKDAYEYFQQQDTITTEHGLSDDTQYLVGVLPKLFQDKDLFPNKEDIIEFSEVVLDLHLSRAAKRSKIEYIGMIVCEVSNSNSKQLNRLVEALEKIVGNENQMQAVKSARKEPDFSWNETIAKLGKL</sequence>
<name>A0A1Y3YLC6_9BACE</name>
<dbReference type="RefSeq" id="WP_087426982.1">
    <property type="nucleotide sequence ID" value="NZ_CATZGC010000030.1"/>
</dbReference>
<dbReference type="EMBL" id="NFII01000024">
    <property type="protein sequence ID" value="OUN98614.1"/>
    <property type="molecule type" value="Genomic_DNA"/>
</dbReference>
<dbReference type="AlphaFoldDB" id="A0A1Y3YLC6"/>
<protein>
    <submittedName>
        <fullName evidence="1">Uncharacterized protein</fullName>
    </submittedName>
</protein>
<evidence type="ECO:0000313" key="2">
    <source>
        <dbReference type="Proteomes" id="UP000195386"/>
    </source>
</evidence>
<comment type="caution">
    <text evidence="1">The sequence shown here is derived from an EMBL/GenBank/DDBJ whole genome shotgun (WGS) entry which is preliminary data.</text>
</comment>
<evidence type="ECO:0000313" key="1">
    <source>
        <dbReference type="EMBL" id="OUN98614.1"/>
    </source>
</evidence>